<proteinExistence type="predicted"/>
<accession>A0ABX2Q8V2</accession>
<reference evidence="2 3" key="1">
    <citation type="submission" date="2020-06" db="EMBL/GenBank/DDBJ databases">
        <title>Rhizobium sp.nov. isolated from the tomato plant.</title>
        <authorList>
            <person name="Thin K.K."/>
            <person name="Zhang X."/>
            <person name="He S."/>
        </authorList>
    </citation>
    <scope>NUCLEOTIDE SEQUENCE [LARGE SCALE GENOMIC DNA]</scope>
    <source>
        <strain evidence="2 3">DBTS2</strain>
    </source>
</reference>
<name>A0ABX2Q8V2_9HYPH</name>
<organism evidence="2 3">
    <name type="scientific">Mycoplana rhizolycopersici</name>
    <dbReference type="NCBI Taxonomy" id="2746702"/>
    <lineage>
        <taxon>Bacteria</taxon>
        <taxon>Pseudomonadati</taxon>
        <taxon>Pseudomonadota</taxon>
        <taxon>Alphaproteobacteria</taxon>
        <taxon>Hyphomicrobiales</taxon>
        <taxon>Rhizobiaceae</taxon>
        <taxon>Mycoplana</taxon>
    </lineage>
</organism>
<sequence length="329" mass="35868">MVGDRFRELEKPQAGRPKDIVLMATVSGFESLARPSRSNLKQFHELFVPLYLASSDEARRQAVAALSQCAVLPEPTSLFIAREPIAIAAIFLTRSQALSQRVLLEILREASPDHARAIERRDDLSPQLIEALVGLHQTHRSRGTHNASSEAVAAAAAEADRQVREEELRDEIKALARAQMPQDAGIVPLAPVEDAHMALIVRFARAGETGMLGVVLADALDASQWLSERILLDVSGQQLATAFVALDAPRADSSYVLLRLYPHLAQASGSVRRADLVLSGLDRSACIERVESWRRADAYTHSLQPQTAANSDTGDEHRDNGAGNRALRA</sequence>
<evidence type="ECO:0000313" key="3">
    <source>
        <dbReference type="Proteomes" id="UP000659172"/>
    </source>
</evidence>
<feature type="compositionally biased region" description="Polar residues" evidence="1">
    <location>
        <begin position="301"/>
        <end position="312"/>
    </location>
</feature>
<dbReference type="EMBL" id="JABXYK010000002">
    <property type="protein sequence ID" value="NVP54157.1"/>
    <property type="molecule type" value="Genomic_DNA"/>
</dbReference>
<evidence type="ECO:0000256" key="1">
    <source>
        <dbReference type="SAM" id="MobiDB-lite"/>
    </source>
</evidence>
<feature type="region of interest" description="Disordered" evidence="1">
    <location>
        <begin position="301"/>
        <end position="329"/>
    </location>
</feature>
<keyword evidence="3" id="KW-1185">Reference proteome</keyword>
<protein>
    <recommendedName>
        <fullName evidence="4">DUF2336 domain-containing protein</fullName>
    </recommendedName>
</protein>
<gene>
    <name evidence="2" type="ORF">HV823_02695</name>
</gene>
<evidence type="ECO:0000313" key="2">
    <source>
        <dbReference type="EMBL" id="NVP54157.1"/>
    </source>
</evidence>
<dbReference type="RefSeq" id="WP_176948223.1">
    <property type="nucleotide sequence ID" value="NZ_JABXYK010000002.1"/>
</dbReference>
<dbReference type="Proteomes" id="UP000659172">
    <property type="component" value="Unassembled WGS sequence"/>
</dbReference>
<comment type="caution">
    <text evidence="2">The sequence shown here is derived from an EMBL/GenBank/DDBJ whole genome shotgun (WGS) entry which is preliminary data.</text>
</comment>
<evidence type="ECO:0008006" key="4">
    <source>
        <dbReference type="Google" id="ProtNLM"/>
    </source>
</evidence>